<reference evidence="4 5" key="1">
    <citation type="journal article" date="2015" name="Int. J. Syst. Evol. Microbiol.">
        <title>Methanoculleus sediminis sp. nov., a methanogen from sediments near a submarine mud volcano.</title>
        <authorList>
            <person name="Chen S.C."/>
            <person name="Chen M.F."/>
            <person name="Lai M.C."/>
            <person name="Weng C.Y."/>
            <person name="Wu S.Y."/>
            <person name="Lin S."/>
            <person name="Yang T.F."/>
            <person name="Chen P.C."/>
        </authorList>
    </citation>
    <scope>NUCLEOTIDE SEQUENCE [LARGE SCALE GENOMIC DNA]</scope>
    <source>
        <strain evidence="4 5">S3Fa</strain>
    </source>
</reference>
<dbReference type="AlphaFoldDB" id="A0A0H1QWN8"/>
<dbReference type="GO" id="GO:0004066">
    <property type="term" value="F:asparagine synthase (glutamine-hydrolyzing) activity"/>
    <property type="evidence" value="ECO:0007669"/>
    <property type="project" value="InterPro"/>
</dbReference>
<evidence type="ECO:0000313" key="5">
    <source>
        <dbReference type="Proteomes" id="UP000035301"/>
    </source>
</evidence>
<name>A0A0H1QWN8_9EURY</name>
<organism evidence="4 5">
    <name type="scientific">Methanoculleus sediminis</name>
    <dbReference type="NCBI Taxonomy" id="1550566"/>
    <lineage>
        <taxon>Archaea</taxon>
        <taxon>Methanobacteriati</taxon>
        <taxon>Methanobacteriota</taxon>
        <taxon>Stenosarchaea group</taxon>
        <taxon>Methanomicrobia</taxon>
        <taxon>Methanomicrobiales</taxon>
        <taxon>Methanomicrobiaceae</taxon>
        <taxon>Methanoculleus</taxon>
    </lineage>
</organism>
<protein>
    <submittedName>
        <fullName evidence="4">Asparagine synthase</fullName>
    </submittedName>
</protein>
<sequence>MPTMNLTGWIERDGVRLSPADVERMLKDGPEALAPCGGEFLLTYGDCIARDALGIVPGPVPPGTVCSGGREIARVAPDPAPCTLEEAIVTAVGLRSDEGAVAFSGGVDSALVAHLARLPCVAVGLQGSHDLERAEKAARMMGLDLAIVTPTEDEVAEALARVVRVIPDPTNPLEASIATTLSFVAAWAEENGHTRILAGQGADELFGGYARYLTSPDLAAELERDFADLARQRTRDQVVAALHGAYFSMPYLDVRVVRAAQAIPAAERVRGGVRKHPLREVAKRHIPAEIATAEKKAMQYGSGIWRAMQRLARDNGYKKSVQGYLTEISRAEHDY</sequence>
<dbReference type="PATRIC" id="fig|1550566.3.peg.2670"/>
<feature type="domain" description="Asparagine synthetase" evidence="3">
    <location>
        <begin position="85"/>
        <end position="225"/>
    </location>
</feature>
<accession>A0A0H1QWN8</accession>
<dbReference type="Pfam" id="PF00733">
    <property type="entry name" value="Asn_synthase"/>
    <property type="match status" value="2"/>
</dbReference>
<proteinExistence type="predicted"/>
<dbReference type="GO" id="GO:0005829">
    <property type="term" value="C:cytosol"/>
    <property type="evidence" value="ECO:0007669"/>
    <property type="project" value="TreeGrafter"/>
</dbReference>
<comment type="caution">
    <text evidence="4">The sequence shown here is derived from an EMBL/GenBank/DDBJ whole genome shotgun (WGS) entry which is preliminary data.</text>
</comment>
<evidence type="ECO:0000256" key="1">
    <source>
        <dbReference type="ARBA" id="ARBA00022741"/>
    </source>
</evidence>
<evidence type="ECO:0000256" key="2">
    <source>
        <dbReference type="ARBA" id="ARBA00022840"/>
    </source>
</evidence>
<dbReference type="EMBL" id="JXOJ01000008">
    <property type="protein sequence ID" value="KLK87340.1"/>
    <property type="molecule type" value="Genomic_DNA"/>
</dbReference>
<dbReference type="PANTHER" id="PTHR11772">
    <property type="entry name" value="ASPARAGINE SYNTHETASE"/>
    <property type="match status" value="1"/>
</dbReference>
<dbReference type="CDD" id="cd01991">
    <property type="entry name" value="Asn_synthase_B_C"/>
    <property type="match status" value="1"/>
</dbReference>
<keyword evidence="5" id="KW-1185">Reference proteome</keyword>
<dbReference type="PANTHER" id="PTHR11772:SF2">
    <property type="entry name" value="ASPARAGINE SYNTHETASE [GLUTAMINE-HYDROLYZING]"/>
    <property type="match status" value="1"/>
</dbReference>
<dbReference type="STRING" id="1550566.SZ63_12215"/>
<evidence type="ECO:0000313" key="4">
    <source>
        <dbReference type="EMBL" id="KLK87340.1"/>
    </source>
</evidence>
<dbReference type="InterPro" id="IPR014729">
    <property type="entry name" value="Rossmann-like_a/b/a_fold"/>
</dbReference>
<dbReference type="GO" id="GO:0006529">
    <property type="term" value="P:asparagine biosynthetic process"/>
    <property type="evidence" value="ECO:0007669"/>
    <property type="project" value="InterPro"/>
</dbReference>
<dbReference type="InterPro" id="IPR001962">
    <property type="entry name" value="Asn_synthase"/>
</dbReference>
<dbReference type="Proteomes" id="UP000035301">
    <property type="component" value="Unassembled WGS sequence"/>
</dbReference>
<dbReference type="InterPro" id="IPR050795">
    <property type="entry name" value="Asn_Synthetase"/>
</dbReference>
<keyword evidence="2" id="KW-0067">ATP-binding</keyword>
<keyword evidence="1" id="KW-0547">Nucleotide-binding</keyword>
<feature type="domain" description="Asparagine synthetase" evidence="3">
    <location>
        <begin position="237"/>
        <end position="315"/>
    </location>
</feature>
<dbReference type="GO" id="GO:0005524">
    <property type="term" value="F:ATP binding"/>
    <property type="evidence" value="ECO:0007669"/>
    <property type="project" value="UniProtKB-KW"/>
</dbReference>
<dbReference type="RefSeq" id="WP_048185797.1">
    <property type="nucleotide sequence ID" value="NZ_JXOJ01000008.1"/>
</dbReference>
<dbReference type="Gene3D" id="3.40.50.620">
    <property type="entry name" value="HUPs"/>
    <property type="match status" value="1"/>
</dbReference>
<gene>
    <name evidence="4" type="ORF">SZ63_12215</name>
</gene>
<evidence type="ECO:0000259" key="3">
    <source>
        <dbReference type="Pfam" id="PF00733"/>
    </source>
</evidence>
<dbReference type="SUPFAM" id="SSF52402">
    <property type="entry name" value="Adenine nucleotide alpha hydrolases-like"/>
    <property type="match status" value="1"/>
</dbReference>